<keyword evidence="10" id="KW-1185">Reference proteome</keyword>
<comment type="catalytic activity">
    <reaction evidence="6">
        <text>a 2'-deoxycytidine in DNA + S-adenosyl-L-methionine = a 5-methyl-2'-deoxycytidine in DNA + S-adenosyl-L-homocysteine + H(+)</text>
        <dbReference type="Rhea" id="RHEA:13681"/>
        <dbReference type="Rhea" id="RHEA-COMP:11369"/>
        <dbReference type="Rhea" id="RHEA-COMP:11370"/>
        <dbReference type="ChEBI" id="CHEBI:15378"/>
        <dbReference type="ChEBI" id="CHEBI:57856"/>
        <dbReference type="ChEBI" id="CHEBI:59789"/>
        <dbReference type="ChEBI" id="CHEBI:85452"/>
        <dbReference type="ChEBI" id="CHEBI:85454"/>
        <dbReference type="EC" id="2.1.1.37"/>
    </reaction>
</comment>
<dbReference type="PROSITE" id="PS00095">
    <property type="entry name" value="C5_MTASE_2"/>
    <property type="match status" value="1"/>
</dbReference>
<proteinExistence type="inferred from homology"/>
<dbReference type="Pfam" id="PF00145">
    <property type="entry name" value="DNA_methylase"/>
    <property type="match status" value="1"/>
</dbReference>
<evidence type="ECO:0000256" key="5">
    <source>
        <dbReference type="ARBA" id="ARBA00022747"/>
    </source>
</evidence>
<evidence type="ECO:0000256" key="8">
    <source>
        <dbReference type="RuleBase" id="RU000416"/>
    </source>
</evidence>
<feature type="active site" evidence="7">
    <location>
        <position position="80"/>
    </location>
</feature>
<evidence type="ECO:0000256" key="3">
    <source>
        <dbReference type="ARBA" id="ARBA00022679"/>
    </source>
</evidence>
<dbReference type="Gene3D" id="3.40.50.150">
    <property type="entry name" value="Vaccinia Virus protein VP39"/>
    <property type="match status" value="1"/>
</dbReference>
<organism evidence="9 10">
    <name type="scientific">Duganella radicis</name>
    <dbReference type="NCBI Taxonomy" id="551988"/>
    <lineage>
        <taxon>Bacteria</taxon>
        <taxon>Pseudomonadati</taxon>
        <taxon>Pseudomonadota</taxon>
        <taxon>Betaproteobacteria</taxon>
        <taxon>Burkholderiales</taxon>
        <taxon>Oxalobacteraceae</taxon>
        <taxon>Telluria group</taxon>
        <taxon>Duganella</taxon>
    </lineage>
</organism>
<dbReference type="InterPro" id="IPR050390">
    <property type="entry name" value="C5-Methyltransferase"/>
</dbReference>
<name>A0A6L6PQS3_9BURK</name>
<comment type="caution">
    <text evidence="9">The sequence shown here is derived from an EMBL/GenBank/DDBJ whole genome shotgun (WGS) entry which is preliminary data.</text>
</comment>
<evidence type="ECO:0000256" key="1">
    <source>
        <dbReference type="ARBA" id="ARBA00011975"/>
    </source>
</evidence>
<keyword evidence="4 7" id="KW-0949">S-adenosyl-L-methionine</keyword>
<keyword evidence="3 7" id="KW-0808">Transferase</keyword>
<keyword evidence="2 7" id="KW-0489">Methyltransferase</keyword>
<evidence type="ECO:0000256" key="7">
    <source>
        <dbReference type="PROSITE-ProRule" id="PRU01016"/>
    </source>
</evidence>
<evidence type="ECO:0000256" key="4">
    <source>
        <dbReference type="ARBA" id="ARBA00022691"/>
    </source>
</evidence>
<dbReference type="PANTHER" id="PTHR10629">
    <property type="entry name" value="CYTOSINE-SPECIFIC METHYLTRANSFERASE"/>
    <property type="match status" value="1"/>
</dbReference>
<sequence length="341" mass="37764">MKVFDFFSGCGGTSSGFSQAGMDIAMGLDIDPDSSESFRANFPKAKFLLGDIRDMDVEILRPIIGKKRKTPLLFCGCAPCQPFSTQNRNQNTKDPRRDLLSEFSRFVAYWLPEYVFIENVPGIQKVKGKSGPFHKFNRLLKDLGYSYASDVIPAMSFGVPQTRKRLVLLARRGGDITLPEASHGPEKKPYTTVRDAIGHLPRLPAGCTDPSDPHHQAAELSELNLRRIAHTPEGGGREAWPEELRLDCHQSHTGHSDVYGRLAWDKMASGLTTRCISYSNGRFGHPEQDRALSVREAALIQTFPINYQLSGNLASRARQVGNAVPPAMALAVGRHLMQLSE</sequence>
<dbReference type="InterPro" id="IPR031303">
    <property type="entry name" value="C5_meth_CS"/>
</dbReference>
<comment type="similarity">
    <text evidence="7 8">Belongs to the class I-like SAM-binding methyltransferase superfamily. C5-methyltransferase family.</text>
</comment>
<dbReference type="PRINTS" id="PR00105">
    <property type="entry name" value="C5METTRFRASE"/>
</dbReference>
<dbReference type="GO" id="GO:0032259">
    <property type="term" value="P:methylation"/>
    <property type="evidence" value="ECO:0007669"/>
    <property type="project" value="UniProtKB-KW"/>
</dbReference>
<dbReference type="PROSITE" id="PS51679">
    <property type="entry name" value="SAM_MT_C5"/>
    <property type="match status" value="1"/>
</dbReference>
<evidence type="ECO:0000313" key="10">
    <source>
        <dbReference type="Proteomes" id="UP000475582"/>
    </source>
</evidence>
<dbReference type="Gene3D" id="3.90.120.10">
    <property type="entry name" value="DNA Methylase, subunit A, domain 2"/>
    <property type="match status" value="1"/>
</dbReference>
<dbReference type="Proteomes" id="UP000475582">
    <property type="component" value="Unassembled WGS sequence"/>
</dbReference>
<dbReference type="PANTHER" id="PTHR10629:SF52">
    <property type="entry name" value="DNA (CYTOSINE-5)-METHYLTRANSFERASE 1"/>
    <property type="match status" value="1"/>
</dbReference>
<gene>
    <name evidence="9" type="primary">dcm</name>
    <name evidence="9" type="ORF">GM676_28050</name>
</gene>
<dbReference type="GO" id="GO:0003677">
    <property type="term" value="F:DNA binding"/>
    <property type="evidence" value="ECO:0007669"/>
    <property type="project" value="TreeGrafter"/>
</dbReference>
<evidence type="ECO:0000256" key="2">
    <source>
        <dbReference type="ARBA" id="ARBA00022603"/>
    </source>
</evidence>
<keyword evidence="5" id="KW-0680">Restriction system</keyword>
<reference evidence="9 10" key="1">
    <citation type="submission" date="2019-11" db="EMBL/GenBank/DDBJ databases">
        <title>Type strains purchased from KCTC, JCM and DSMZ.</title>
        <authorList>
            <person name="Lu H."/>
        </authorList>
    </citation>
    <scope>NUCLEOTIDE SEQUENCE [LARGE SCALE GENOMIC DNA]</scope>
    <source>
        <strain evidence="9 10">KCTC 22382</strain>
    </source>
</reference>
<evidence type="ECO:0000256" key="6">
    <source>
        <dbReference type="ARBA" id="ARBA00047422"/>
    </source>
</evidence>
<dbReference type="NCBIfam" id="TIGR00675">
    <property type="entry name" value="dcm"/>
    <property type="match status" value="1"/>
</dbReference>
<dbReference type="InterPro" id="IPR029063">
    <property type="entry name" value="SAM-dependent_MTases_sf"/>
</dbReference>
<dbReference type="GO" id="GO:0003886">
    <property type="term" value="F:DNA (cytosine-5-)-methyltransferase activity"/>
    <property type="evidence" value="ECO:0007669"/>
    <property type="project" value="UniProtKB-EC"/>
</dbReference>
<evidence type="ECO:0000313" key="9">
    <source>
        <dbReference type="EMBL" id="MTV41410.1"/>
    </source>
</evidence>
<protein>
    <recommendedName>
        <fullName evidence="1">DNA (cytosine-5-)-methyltransferase</fullName>
        <ecNumber evidence="1">2.1.1.37</ecNumber>
    </recommendedName>
</protein>
<dbReference type="InterPro" id="IPR001525">
    <property type="entry name" value="C5_MeTfrase"/>
</dbReference>
<dbReference type="GO" id="GO:0044027">
    <property type="term" value="P:negative regulation of gene expression via chromosomal CpG island methylation"/>
    <property type="evidence" value="ECO:0007669"/>
    <property type="project" value="TreeGrafter"/>
</dbReference>
<dbReference type="GO" id="GO:0009307">
    <property type="term" value="P:DNA restriction-modification system"/>
    <property type="evidence" value="ECO:0007669"/>
    <property type="project" value="UniProtKB-KW"/>
</dbReference>
<dbReference type="EC" id="2.1.1.37" evidence="1"/>
<accession>A0A6L6PQS3</accession>
<dbReference type="EMBL" id="WNKY01000056">
    <property type="protein sequence ID" value="MTV41410.1"/>
    <property type="molecule type" value="Genomic_DNA"/>
</dbReference>
<dbReference type="SUPFAM" id="SSF53335">
    <property type="entry name" value="S-adenosyl-L-methionine-dependent methyltransferases"/>
    <property type="match status" value="1"/>
</dbReference>
<dbReference type="AlphaFoldDB" id="A0A6L6PQS3"/>